<accession>A0A8H4QKD7</accession>
<organism evidence="1 2">
    <name type="scientific">Agrocybe pediades</name>
    <dbReference type="NCBI Taxonomy" id="84607"/>
    <lineage>
        <taxon>Eukaryota</taxon>
        <taxon>Fungi</taxon>
        <taxon>Dikarya</taxon>
        <taxon>Basidiomycota</taxon>
        <taxon>Agaricomycotina</taxon>
        <taxon>Agaricomycetes</taxon>
        <taxon>Agaricomycetidae</taxon>
        <taxon>Agaricales</taxon>
        <taxon>Agaricineae</taxon>
        <taxon>Strophariaceae</taxon>
        <taxon>Agrocybe</taxon>
    </lineage>
</organism>
<evidence type="ECO:0000313" key="2">
    <source>
        <dbReference type="Proteomes" id="UP000521872"/>
    </source>
</evidence>
<gene>
    <name evidence="1" type="ORF">D9613_012711</name>
</gene>
<evidence type="ECO:0000313" key="1">
    <source>
        <dbReference type="EMBL" id="KAF4612548.1"/>
    </source>
</evidence>
<name>A0A8H4QKD7_9AGAR</name>
<sequence length="98" mass="11326">MGSKVMTIIGIPVVLPREEEPCPWKEWWAAYTENWNPVMKSLCVLVQGIRGILSTPWSTTSDTFRAYLLEFARGGYQNEDVRMFTLSLLLALYNRVRL</sequence>
<dbReference type="AlphaFoldDB" id="A0A8H4QKD7"/>
<dbReference type="EMBL" id="JAACJL010000048">
    <property type="protein sequence ID" value="KAF4612548.1"/>
    <property type="molecule type" value="Genomic_DNA"/>
</dbReference>
<proteinExistence type="predicted"/>
<reference evidence="1 2" key="1">
    <citation type="submission" date="2019-12" db="EMBL/GenBank/DDBJ databases">
        <authorList>
            <person name="Floudas D."/>
            <person name="Bentzer J."/>
            <person name="Ahren D."/>
            <person name="Johansson T."/>
            <person name="Persson P."/>
            <person name="Tunlid A."/>
        </authorList>
    </citation>
    <scope>NUCLEOTIDE SEQUENCE [LARGE SCALE GENOMIC DNA]</scope>
    <source>
        <strain evidence="1 2">CBS 102.39</strain>
    </source>
</reference>
<keyword evidence="2" id="KW-1185">Reference proteome</keyword>
<dbReference type="Proteomes" id="UP000521872">
    <property type="component" value="Unassembled WGS sequence"/>
</dbReference>
<comment type="caution">
    <text evidence="1">The sequence shown here is derived from an EMBL/GenBank/DDBJ whole genome shotgun (WGS) entry which is preliminary data.</text>
</comment>
<protein>
    <submittedName>
        <fullName evidence="1">Uncharacterized protein</fullName>
    </submittedName>
</protein>